<dbReference type="STRING" id="7719.ENSCINP00000024182"/>
<evidence type="ECO:0000256" key="2">
    <source>
        <dbReference type="ARBA" id="ARBA00023037"/>
    </source>
</evidence>
<comment type="subcellular location">
    <subcellularLocation>
        <location evidence="1">Membrane</location>
        <topology evidence="1">Single-pass type I membrane protein</topology>
    </subcellularLocation>
</comment>
<keyword evidence="7" id="KW-1185">Reference proteome</keyword>
<evidence type="ECO:0000259" key="5">
    <source>
        <dbReference type="Pfam" id="PF08441"/>
    </source>
</evidence>
<dbReference type="Ensembl" id="ENSCINT00000024428.1">
    <property type="protein sequence ID" value="ENSCINP00000024182.1"/>
    <property type="gene ID" value="ENSCING00000013119.2"/>
</dbReference>
<dbReference type="SUPFAM" id="SSF69179">
    <property type="entry name" value="Integrin domains"/>
    <property type="match status" value="1"/>
</dbReference>
<dbReference type="Proteomes" id="UP000008144">
    <property type="component" value="Chromosome 8"/>
</dbReference>
<dbReference type="GO" id="GO:0007229">
    <property type="term" value="P:integrin-mediated signaling pathway"/>
    <property type="evidence" value="ECO:0007669"/>
    <property type="project" value="UniProtKB-KW"/>
</dbReference>
<name>F7BNG1_CIOIN</name>
<protein>
    <recommendedName>
        <fullName evidence="5">Integrin alpha first immunoglubulin-like domain-containing protein</fullName>
    </recommendedName>
</protein>
<reference evidence="6" key="3">
    <citation type="submission" date="2025-08" db="UniProtKB">
        <authorList>
            <consortium name="Ensembl"/>
        </authorList>
    </citation>
    <scope>IDENTIFICATION</scope>
</reference>
<feature type="domain" description="Integrin alpha first immunoglubulin-like" evidence="5">
    <location>
        <begin position="3"/>
        <end position="84"/>
    </location>
</feature>
<evidence type="ECO:0000256" key="3">
    <source>
        <dbReference type="ARBA" id="ARBA00023136"/>
    </source>
</evidence>
<reference evidence="6" key="2">
    <citation type="journal article" date="2008" name="Genome Biol.">
        <title>Improved genome assembly and evidence-based global gene model set for the chordate Ciona intestinalis: new insight into intron and operon populations.</title>
        <authorList>
            <person name="Satou Y."/>
            <person name="Mineta K."/>
            <person name="Ogasawara M."/>
            <person name="Sasakura Y."/>
            <person name="Shoguchi E."/>
            <person name="Ueno K."/>
            <person name="Yamada L."/>
            <person name="Matsumoto J."/>
            <person name="Wasserscheid J."/>
            <person name="Dewar K."/>
            <person name="Wiley G.B."/>
            <person name="Macmil S.L."/>
            <person name="Roe B.A."/>
            <person name="Zeller R.W."/>
            <person name="Hastings K.E."/>
            <person name="Lemaire P."/>
            <person name="Lindquist E."/>
            <person name="Endo T."/>
            <person name="Hotta K."/>
            <person name="Inaba K."/>
        </authorList>
    </citation>
    <scope>NUCLEOTIDE SEQUENCE [LARGE SCALE GENOMIC DNA]</scope>
    <source>
        <strain evidence="6">wild type</strain>
    </source>
</reference>
<dbReference type="Gene3D" id="2.60.40.1460">
    <property type="entry name" value="Integrin domains. Chain A, domain 2"/>
    <property type="match status" value="1"/>
</dbReference>
<evidence type="ECO:0000313" key="7">
    <source>
        <dbReference type="Proteomes" id="UP000008144"/>
    </source>
</evidence>
<dbReference type="InterPro" id="IPR032695">
    <property type="entry name" value="Integrin_dom_sf"/>
</dbReference>
<proteinExistence type="predicted"/>
<evidence type="ECO:0000256" key="4">
    <source>
        <dbReference type="ARBA" id="ARBA00023180"/>
    </source>
</evidence>
<dbReference type="GO" id="GO:0016020">
    <property type="term" value="C:membrane"/>
    <property type="evidence" value="ECO:0007669"/>
    <property type="project" value="UniProtKB-SubCell"/>
</dbReference>
<evidence type="ECO:0000313" key="6">
    <source>
        <dbReference type="Ensembl" id="ENSCINP00000024182.1"/>
    </source>
</evidence>
<keyword evidence="3" id="KW-0472">Membrane</keyword>
<dbReference type="InterPro" id="IPR013649">
    <property type="entry name" value="Integrin_alpha_Ig-like_1"/>
</dbReference>
<reference evidence="6" key="4">
    <citation type="submission" date="2025-09" db="UniProtKB">
        <authorList>
            <consortium name="Ensembl"/>
        </authorList>
    </citation>
    <scope>IDENTIFICATION</scope>
</reference>
<dbReference type="HOGENOM" id="CLU_2518250_0_0_1"/>
<keyword evidence="2" id="KW-0401">Integrin</keyword>
<accession>F7BNG1</accession>
<keyword evidence="4" id="KW-0325">Glycoprotein</keyword>
<dbReference type="EMBL" id="EAAA01002761">
    <property type="status" value="NOT_ANNOTATED_CDS"/>
    <property type="molecule type" value="Genomic_DNA"/>
</dbReference>
<dbReference type="InParanoid" id="F7BNG1"/>
<sequence>MTSQQIDPRQSCTVGSHVAAYGCFDCELCFSYKGTSIQSDIIVKYYLVADGGEEYQRFLFSANNLEYIESTTSVSQHPDTSCITY</sequence>
<dbReference type="AlphaFoldDB" id="F7BNG1"/>
<organism evidence="6 7">
    <name type="scientific">Ciona intestinalis</name>
    <name type="common">Transparent sea squirt</name>
    <name type="synonym">Ascidia intestinalis</name>
    <dbReference type="NCBI Taxonomy" id="7719"/>
    <lineage>
        <taxon>Eukaryota</taxon>
        <taxon>Metazoa</taxon>
        <taxon>Chordata</taxon>
        <taxon>Tunicata</taxon>
        <taxon>Ascidiacea</taxon>
        <taxon>Phlebobranchia</taxon>
        <taxon>Cionidae</taxon>
        <taxon>Ciona</taxon>
    </lineage>
</organism>
<dbReference type="Pfam" id="PF08441">
    <property type="entry name" value="Integrin_A_Ig_1"/>
    <property type="match status" value="1"/>
</dbReference>
<evidence type="ECO:0000256" key="1">
    <source>
        <dbReference type="ARBA" id="ARBA00004479"/>
    </source>
</evidence>
<reference evidence="7" key="1">
    <citation type="journal article" date="2002" name="Science">
        <title>The draft genome of Ciona intestinalis: insights into chordate and vertebrate origins.</title>
        <authorList>
            <person name="Dehal P."/>
            <person name="Satou Y."/>
            <person name="Campbell R.K."/>
            <person name="Chapman J."/>
            <person name="Degnan B."/>
            <person name="De Tomaso A."/>
            <person name="Davidson B."/>
            <person name="Di Gregorio A."/>
            <person name="Gelpke M."/>
            <person name="Goodstein D.M."/>
            <person name="Harafuji N."/>
            <person name="Hastings K.E."/>
            <person name="Ho I."/>
            <person name="Hotta K."/>
            <person name="Huang W."/>
            <person name="Kawashima T."/>
            <person name="Lemaire P."/>
            <person name="Martinez D."/>
            <person name="Meinertzhagen I.A."/>
            <person name="Necula S."/>
            <person name="Nonaka M."/>
            <person name="Putnam N."/>
            <person name="Rash S."/>
            <person name="Saiga H."/>
            <person name="Satake M."/>
            <person name="Terry A."/>
            <person name="Yamada L."/>
            <person name="Wang H.G."/>
            <person name="Awazu S."/>
            <person name="Azumi K."/>
            <person name="Boore J."/>
            <person name="Branno M."/>
            <person name="Chin-Bow S."/>
            <person name="DeSantis R."/>
            <person name="Doyle S."/>
            <person name="Francino P."/>
            <person name="Keys D.N."/>
            <person name="Haga S."/>
            <person name="Hayashi H."/>
            <person name="Hino K."/>
            <person name="Imai K.S."/>
            <person name="Inaba K."/>
            <person name="Kano S."/>
            <person name="Kobayashi K."/>
            <person name="Kobayashi M."/>
            <person name="Lee B.I."/>
            <person name="Makabe K.W."/>
            <person name="Manohar C."/>
            <person name="Matassi G."/>
            <person name="Medina M."/>
            <person name="Mochizuki Y."/>
            <person name="Mount S."/>
            <person name="Morishita T."/>
            <person name="Miura S."/>
            <person name="Nakayama A."/>
            <person name="Nishizaka S."/>
            <person name="Nomoto H."/>
            <person name="Ohta F."/>
            <person name="Oishi K."/>
            <person name="Rigoutsos I."/>
            <person name="Sano M."/>
            <person name="Sasaki A."/>
            <person name="Sasakura Y."/>
            <person name="Shoguchi E."/>
            <person name="Shin-i T."/>
            <person name="Spagnuolo A."/>
            <person name="Stainier D."/>
            <person name="Suzuki M.M."/>
            <person name="Tassy O."/>
            <person name="Takatori N."/>
            <person name="Tokuoka M."/>
            <person name="Yagi K."/>
            <person name="Yoshizaki F."/>
            <person name="Wada S."/>
            <person name="Zhang C."/>
            <person name="Hyatt P.D."/>
            <person name="Larimer F."/>
            <person name="Detter C."/>
            <person name="Doggett N."/>
            <person name="Glavina T."/>
            <person name="Hawkins T."/>
            <person name="Richardson P."/>
            <person name="Lucas S."/>
            <person name="Kohara Y."/>
            <person name="Levine M."/>
            <person name="Satoh N."/>
            <person name="Rokhsar D.S."/>
        </authorList>
    </citation>
    <scope>NUCLEOTIDE SEQUENCE [LARGE SCALE GENOMIC DNA]</scope>
</reference>